<keyword evidence="4" id="KW-1185">Reference proteome</keyword>
<sequence>MMMMRRVMCVLAVVLCCACGYTMAVKAEQLTKTSSDATTDPYGYRLIKATNNSNDNAGFARKIEKGQKYPLHNTWDWDSPSLYEKTAEAPPKGRTGAQPHGQDAREGVDRSTGPQIQTHQTSEDEHTTLPSHSEEKTRARQIQADGGGHDAESGSSLTGSGTPEPTQTTTGARSSEGVNSHPNEPQTVSESDPDNSSVNPGNVSQQPPPGTESAAPIDGNSGNQSTATPGTTAVSGSEETNTTIPSSPENTVSEESTVTPSRDSNLTQQSTATDEVTAAPNSQETNTTTPPITENTTTEAPTTTPSPVAAPNPEISNIDSTVQKNKPIVDSSVSPVWMRTAAPLLIVVVLFSATVY</sequence>
<dbReference type="AlphaFoldDB" id="A0A1X0NHT8"/>
<evidence type="ECO:0000313" key="4">
    <source>
        <dbReference type="Proteomes" id="UP000192257"/>
    </source>
</evidence>
<keyword evidence="2" id="KW-0732">Signal</keyword>
<feature type="compositionally biased region" description="Basic and acidic residues" evidence="1">
    <location>
        <begin position="121"/>
        <end position="138"/>
    </location>
</feature>
<reference evidence="3 4" key="1">
    <citation type="submission" date="2017-03" db="EMBL/GenBank/DDBJ databases">
        <title>An alternative strategy for trypanosome survival in the mammalian bloodstream revealed through genome and transcriptome analysis of the ubiquitous bovine parasite Trypanosoma (Megatrypanum) theileri.</title>
        <authorList>
            <person name="Kelly S."/>
            <person name="Ivens A."/>
            <person name="Mott A."/>
            <person name="O'Neill E."/>
            <person name="Emms D."/>
            <person name="Macleod O."/>
            <person name="Voorheis P."/>
            <person name="Matthews J."/>
            <person name="Matthews K."/>
            <person name="Carrington M."/>
        </authorList>
    </citation>
    <scope>NUCLEOTIDE SEQUENCE [LARGE SCALE GENOMIC DNA]</scope>
    <source>
        <strain evidence="3">Edinburgh</strain>
    </source>
</reference>
<accession>A0A1X0NHT8</accession>
<name>A0A1X0NHT8_9TRYP</name>
<feature type="region of interest" description="Disordered" evidence="1">
    <location>
        <begin position="83"/>
        <end position="324"/>
    </location>
</feature>
<evidence type="ECO:0000256" key="1">
    <source>
        <dbReference type="SAM" id="MobiDB-lite"/>
    </source>
</evidence>
<feature type="chain" id="PRO_5013321197" description="Mucin TcMUCII" evidence="2">
    <location>
        <begin position="25"/>
        <end position="356"/>
    </location>
</feature>
<evidence type="ECO:0008006" key="5">
    <source>
        <dbReference type="Google" id="ProtNLM"/>
    </source>
</evidence>
<evidence type="ECO:0000313" key="3">
    <source>
        <dbReference type="EMBL" id="ORC83739.1"/>
    </source>
</evidence>
<dbReference type="Proteomes" id="UP000192257">
    <property type="component" value="Unassembled WGS sequence"/>
</dbReference>
<gene>
    <name evidence="3" type="ORF">TM35_000581020</name>
</gene>
<feature type="compositionally biased region" description="Polar residues" evidence="1">
    <location>
        <begin position="153"/>
        <end position="205"/>
    </location>
</feature>
<dbReference type="VEuPathDB" id="TriTrypDB:TM35_000581020"/>
<feature type="compositionally biased region" description="Low complexity" evidence="1">
    <location>
        <begin position="284"/>
        <end position="313"/>
    </location>
</feature>
<proteinExistence type="predicted"/>
<feature type="signal peptide" evidence="2">
    <location>
        <begin position="1"/>
        <end position="24"/>
    </location>
</feature>
<organism evidence="3 4">
    <name type="scientific">Trypanosoma theileri</name>
    <dbReference type="NCBI Taxonomy" id="67003"/>
    <lineage>
        <taxon>Eukaryota</taxon>
        <taxon>Discoba</taxon>
        <taxon>Euglenozoa</taxon>
        <taxon>Kinetoplastea</taxon>
        <taxon>Metakinetoplastina</taxon>
        <taxon>Trypanosomatida</taxon>
        <taxon>Trypanosomatidae</taxon>
        <taxon>Trypanosoma</taxon>
    </lineage>
</organism>
<feature type="compositionally biased region" description="Polar residues" evidence="1">
    <location>
        <begin position="220"/>
        <end position="283"/>
    </location>
</feature>
<dbReference type="RefSeq" id="XP_028877805.1">
    <property type="nucleotide sequence ID" value="XM_029030871.1"/>
</dbReference>
<protein>
    <recommendedName>
        <fullName evidence="5">Mucin TcMUCII</fullName>
    </recommendedName>
</protein>
<feature type="compositionally biased region" description="Polar residues" evidence="1">
    <location>
        <begin position="314"/>
        <end position="324"/>
    </location>
</feature>
<comment type="caution">
    <text evidence="3">The sequence shown here is derived from an EMBL/GenBank/DDBJ whole genome shotgun (WGS) entry which is preliminary data.</text>
</comment>
<dbReference type="GeneID" id="39990651"/>
<dbReference type="EMBL" id="NBCO01000058">
    <property type="protein sequence ID" value="ORC83739.1"/>
    <property type="molecule type" value="Genomic_DNA"/>
</dbReference>
<evidence type="ECO:0000256" key="2">
    <source>
        <dbReference type="SAM" id="SignalP"/>
    </source>
</evidence>